<keyword evidence="3" id="KW-1185">Reference proteome</keyword>
<evidence type="ECO:0000313" key="2">
    <source>
        <dbReference type="EMBL" id="GMH19925.1"/>
    </source>
</evidence>
<feature type="region of interest" description="Disordered" evidence="1">
    <location>
        <begin position="161"/>
        <end position="204"/>
    </location>
</feature>
<feature type="region of interest" description="Disordered" evidence="1">
    <location>
        <begin position="124"/>
        <end position="146"/>
    </location>
</feature>
<name>A0AAD3SY25_NEPGR</name>
<evidence type="ECO:0000256" key="1">
    <source>
        <dbReference type="SAM" id="MobiDB-lite"/>
    </source>
</evidence>
<reference evidence="2" key="1">
    <citation type="submission" date="2023-05" db="EMBL/GenBank/DDBJ databases">
        <title>Nepenthes gracilis genome sequencing.</title>
        <authorList>
            <person name="Fukushima K."/>
        </authorList>
    </citation>
    <scope>NUCLEOTIDE SEQUENCE</scope>
    <source>
        <strain evidence="2">SING2019-196</strain>
    </source>
</reference>
<organism evidence="2 3">
    <name type="scientific">Nepenthes gracilis</name>
    <name type="common">Slender pitcher plant</name>
    <dbReference type="NCBI Taxonomy" id="150966"/>
    <lineage>
        <taxon>Eukaryota</taxon>
        <taxon>Viridiplantae</taxon>
        <taxon>Streptophyta</taxon>
        <taxon>Embryophyta</taxon>
        <taxon>Tracheophyta</taxon>
        <taxon>Spermatophyta</taxon>
        <taxon>Magnoliopsida</taxon>
        <taxon>eudicotyledons</taxon>
        <taxon>Gunneridae</taxon>
        <taxon>Pentapetalae</taxon>
        <taxon>Caryophyllales</taxon>
        <taxon>Nepenthaceae</taxon>
        <taxon>Nepenthes</taxon>
    </lineage>
</organism>
<dbReference type="Proteomes" id="UP001279734">
    <property type="component" value="Unassembled WGS sequence"/>
</dbReference>
<proteinExistence type="predicted"/>
<gene>
    <name evidence="2" type="ORF">Nepgr_021766</name>
</gene>
<protein>
    <submittedName>
        <fullName evidence="2">Uncharacterized protein</fullName>
    </submittedName>
</protein>
<sequence length="231" mass="24394">MDGGQATIGTLVLRFELEFHLLFAPAPPAIADSLEALETLPPSSFHHSVDSKSSPLLIFADFAPLTSFCSSSPPVSVFSPIPHSLGRLLFDEVFPPLSVVHPSLPNAKKVEGFDLIRVKAGDLSSKRHDGVSDGMAPSERESSNPDSNMLLQASAILNRPGSLHDPSVNSPVALPGISPKNSSSGIPTPPLNPPDNSKIKGWNGDNQFSWSAVVQGSSCVSSELKSLPHGF</sequence>
<dbReference type="EMBL" id="BSYO01000021">
    <property type="protein sequence ID" value="GMH19925.1"/>
    <property type="molecule type" value="Genomic_DNA"/>
</dbReference>
<dbReference type="AlphaFoldDB" id="A0AAD3SY25"/>
<evidence type="ECO:0000313" key="3">
    <source>
        <dbReference type="Proteomes" id="UP001279734"/>
    </source>
</evidence>
<accession>A0AAD3SY25</accession>
<comment type="caution">
    <text evidence="2">The sequence shown here is derived from an EMBL/GenBank/DDBJ whole genome shotgun (WGS) entry which is preliminary data.</text>
</comment>